<evidence type="ECO:0000313" key="1">
    <source>
        <dbReference type="EMBL" id="QQR28830.1"/>
    </source>
</evidence>
<dbReference type="AlphaFoldDB" id="A0AA92L4C6"/>
<name>A0AA92L4C6_9FIRM</name>
<dbReference type="RefSeq" id="WP_157130610.1">
    <property type="nucleotide sequence ID" value="NZ_CP021422.1"/>
</dbReference>
<reference evidence="1 2" key="1">
    <citation type="submission" date="2020-11" db="EMBL/GenBank/DDBJ databases">
        <title>Closed and high quality bacterial genomes of the OMM12 community.</title>
        <authorList>
            <person name="Marbouty M."/>
            <person name="Lamy-Besnier Q."/>
            <person name="Debarbieux L."/>
            <person name="Koszul R."/>
        </authorList>
    </citation>
    <scope>NUCLEOTIDE SEQUENCE [LARGE SCALE GENOMIC DNA]</scope>
    <source>
        <strain evidence="1 2">KB18</strain>
    </source>
</reference>
<protein>
    <submittedName>
        <fullName evidence="1">Uncharacterized protein</fullName>
    </submittedName>
</protein>
<evidence type="ECO:0000313" key="2">
    <source>
        <dbReference type="Proteomes" id="UP000596035"/>
    </source>
</evidence>
<dbReference type="EMBL" id="CP065321">
    <property type="protein sequence ID" value="QQR28830.1"/>
    <property type="molecule type" value="Genomic_DNA"/>
</dbReference>
<sequence>MDNNRLTQQKDLLESVLEVLNILKLRCPDLNTSTIPQLTAVQALLTKDNLSNDDLEQIDKVIRYLCHFKCLYDFCPLELLDGETEQECWGRWYQILDRMRNRADLLCNGTKKKRKHK</sequence>
<organism evidence="1 2">
    <name type="scientific">Acutalibacter muris</name>
    <dbReference type="NCBI Taxonomy" id="1796620"/>
    <lineage>
        <taxon>Bacteria</taxon>
        <taxon>Bacillati</taxon>
        <taxon>Bacillota</taxon>
        <taxon>Clostridia</taxon>
        <taxon>Eubacteriales</taxon>
        <taxon>Acutalibacteraceae</taxon>
        <taxon>Acutalibacter</taxon>
    </lineage>
</organism>
<proteinExistence type="predicted"/>
<gene>
    <name evidence="1" type="ORF">I5Q82_12045</name>
</gene>
<accession>A0AA92L4C6</accession>
<dbReference type="Proteomes" id="UP000596035">
    <property type="component" value="Chromosome"/>
</dbReference>